<name>A0A4Y2DZU0_ARAVE</name>
<dbReference type="Proteomes" id="UP000499080">
    <property type="component" value="Unassembled WGS sequence"/>
</dbReference>
<proteinExistence type="predicted"/>
<gene>
    <name evidence="3" type="ORF">AVEN_11316_1</name>
</gene>
<keyword evidence="4" id="KW-1185">Reference proteome</keyword>
<protein>
    <submittedName>
        <fullName evidence="3">Uncharacterized protein</fullName>
    </submittedName>
</protein>
<dbReference type="EMBL" id="BGPR01000469">
    <property type="protein sequence ID" value="GBM21917.1"/>
    <property type="molecule type" value="Genomic_DNA"/>
</dbReference>
<sequence length="106" mass="12014">MDLFFIRHDAKSPKPSTHKIDPNGSIFHFMILISMEVLHAIILSPDRRKALNRVTSSRRVDEGGGDIKSNSNIWQTKRNSLGKIRFRPEISKRNETSAGPICAKTK</sequence>
<feature type="transmembrane region" description="Helical" evidence="2">
    <location>
        <begin position="25"/>
        <end position="43"/>
    </location>
</feature>
<evidence type="ECO:0000313" key="4">
    <source>
        <dbReference type="Proteomes" id="UP000499080"/>
    </source>
</evidence>
<accession>A0A4Y2DZU0</accession>
<keyword evidence="2" id="KW-1133">Transmembrane helix</keyword>
<dbReference type="AlphaFoldDB" id="A0A4Y2DZU0"/>
<organism evidence="3 4">
    <name type="scientific">Araneus ventricosus</name>
    <name type="common">Orbweaver spider</name>
    <name type="synonym">Epeira ventricosa</name>
    <dbReference type="NCBI Taxonomy" id="182803"/>
    <lineage>
        <taxon>Eukaryota</taxon>
        <taxon>Metazoa</taxon>
        <taxon>Ecdysozoa</taxon>
        <taxon>Arthropoda</taxon>
        <taxon>Chelicerata</taxon>
        <taxon>Arachnida</taxon>
        <taxon>Araneae</taxon>
        <taxon>Araneomorphae</taxon>
        <taxon>Entelegynae</taxon>
        <taxon>Araneoidea</taxon>
        <taxon>Araneidae</taxon>
        <taxon>Araneus</taxon>
    </lineage>
</organism>
<reference evidence="3 4" key="1">
    <citation type="journal article" date="2019" name="Sci. Rep.">
        <title>Orb-weaving spider Araneus ventricosus genome elucidates the spidroin gene catalogue.</title>
        <authorList>
            <person name="Kono N."/>
            <person name="Nakamura H."/>
            <person name="Ohtoshi R."/>
            <person name="Moran D.A.P."/>
            <person name="Shinohara A."/>
            <person name="Yoshida Y."/>
            <person name="Fujiwara M."/>
            <person name="Mori M."/>
            <person name="Tomita M."/>
            <person name="Arakawa K."/>
        </authorList>
    </citation>
    <scope>NUCLEOTIDE SEQUENCE [LARGE SCALE GENOMIC DNA]</scope>
</reference>
<keyword evidence="2" id="KW-0812">Transmembrane</keyword>
<evidence type="ECO:0000256" key="1">
    <source>
        <dbReference type="SAM" id="MobiDB-lite"/>
    </source>
</evidence>
<evidence type="ECO:0000313" key="3">
    <source>
        <dbReference type="EMBL" id="GBM21917.1"/>
    </source>
</evidence>
<comment type="caution">
    <text evidence="3">The sequence shown here is derived from an EMBL/GenBank/DDBJ whole genome shotgun (WGS) entry which is preliminary data.</text>
</comment>
<feature type="region of interest" description="Disordered" evidence="1">
    <location>
        <begin position="85"/>
        <end position="106"/>
    </location>
</feature>
<keyword evidence="2" id="KW-0472">Membrane</keyword>
<feature type="compositionally biased region" description="Basic and acidic residues" evidence="1">
    <location>
        <begin position="86"/>
        <end position="95"/>
    </location>
</feature>
<evidence type="ECO:0000256" key="2">
    <source>
        <dbReference type="SAM" id="Phobius"/>
    </source>
</evidence>